<reference evidence="3 4" key="1">
    <citation type="submission" date="2022-08" db="EMBL/GenBank/DDBJ databases">
        <title>Aerococcaceae sp. nov isolated from spoiled eye mask.</title>
        <authorList>
            <person name="Zhou G."/>
            <person name="Xie X.-B."/>
            <person name="Shi Q.-S."/>
            <person name="Wang Y.-S."/>
            <person name="Wen X."/>
            <person name="Peng H."/>
            <person name="Yang X.-J."/>
            <person name="Tao H.-B."/>
            <person name="Huang X.-M."/>
        </authorList>
    </citation>
    <scope>NUCLEOTIDE SEQUENCE [LARGE SCALE GENOMIC DNA]</scope>
    <source>
        <strain evidence="4">DM20194951</strain>
    </source>
</reference>
<dbReference type="Proteomes" id="UP001315967">
    <property type="component" value="Chromosome"/>
</dbReference>
<feature type="transmembrane region" description="Helical" evidence="1">
    <location>
        <begin position="7"/>
        <end position="28"/>
    </location>
</feature>
<organism evidence="3 4">
    <name type="scientific">Fundicoccus culcitae</name>
    <dbReference type="NCBI Taxonomy" id="2969821"/>
    <lineage>
        <taxon>Bacteria</taxon>
        <taxon>Bacillati</taxon>
        <taxon>Bacillota</taxon>
        <taxon>Bacilli</taxon>
        <taxon>Lactobacillales</taxon>
        <taxon>Aerococcaceae</taxon>
        <taxon>Fundicoccus</taxon>
    </lineage>
</organism>
<dbReference type="Pfam" id="PF04205">
    <property type="entry name" value="FMN_bind"/>
    <property type="match status" value="1"/>
</dbReference>
<evidence type="ECO:0000256" key="1">
    <source>
        <dbReference type="SAM" id="Phobius"/>
    </source>
</evidence>
<proteinExistence type="predicted"/>
<keyword evidence="1" id="KW-1133">Transmembrane helix</keyword>
<protein>
    <submittedName>
        <fullName evidence="3">FMN-binding protein</fullName>
    </submittedName>
</protein>
<keyword evidence="4" id="KW-1185">Reference proteome</keyword>
<dbReference type="RefSeq" id="WP_313794181.1">
    <property type="nucleotide sequence ID" value="NZ_CP102453.1"/>
</dbReference>
<feature type="domain" description="FMN-binding" evidence="2">
    <location>
        <begin position="52"/>
        <end position="127"/>
    </location>
</feature>
<dbReference type="Gene3D" id="3.90.1010.20">
    <property type="match status" value="1"/>
</dbReference>
<evidence type="ECO:0000313" key="3">
    <source>
        <dbReference type="EMBL" id="UUX34680.1"/>
    </source>
</evidence>
<name>A0ABY5P8I6_9LACT</name>
<dbReference type="InterPro" id="IPR007329">
    <property type="entry name" value="FMN-bd"/>
</dbReference>
<dbReference type="SMART" id="SM00900">
    <property type="entry name" value="FMN_bind"/>
    <property type="match status" value="1"/>
</dbReference>
<keyword evidence="1" id="KW-0812">Transmembrane</keyword>
<accession>A0ABY5P8I6</accession>
<keyword evidence="1" id="KW-0472">Membrane</keyword>
<evidence type="ECO:0000313" key="4">
    <source>
        <dbReference type="Proteomes" id="UP001315967"/>
    </source>
</evidence>
<evidence type="ECO:0000259" key="2">
    <source>
        <dbReference type="SMART" id="SM00900"/>
    </source>
</evidence>
<gene>
    <name evidence="3" type="ORF">NRE15_03230</name>
</gene>
<sequence>MEEKKQMGIIFSSLALLIVIMIIIWVTFQIQYTSLNYTPVDMADVPDGVYTGRTETILLTVEVEVEVNDHKMTGIEFLEHETTYEEAGNHIKNMMVKENTIDVDTVSSATASTNVIKSAVNKALLSAVEE</sequence>
<dbReference type="EMBL" id="CP102453">
    <property type="protein sequence ID" value="UUX34680.1"/>
    <property type="molecule type" value="Genomic_DNA"/>
</dbReference>